<feature type="transmembrane region" description="Helical" evidence="1">
    <location>
        <begin position="60"/>
        <end position="79"/>
    </location>
</feature>
<protein>
    <submittedName>
        <fullName evidence="2">Uncharacterized protein</fullName>
    </submittedName>
</protein>
<reference evidence="2 3" key="1">
    <citation type="submission" date="2023-01" db="EMBL/GenBank/DDBJ databases">
        <title>Sporosarcina sp. nov., isolated from Korean tranditional fermented seafood 'Jeotgal'.</title>
        <authorList>
            <person name="Yang A.-I."/>
        </authorList>
    </citation>
    <scope>NUCLEOTIDE SEQUENCE [LARGE SCALE GENOMIC DNA]</scope>
    <source>
        <strain evidence="2 3">B2O-1</strain>
    </source>
</reference>
<sequence>MSVLTVASVFLGIGIILFPFGIYYLKERMELLESLNPSKKVLAIALEVLDVMTGPVFSGWLLYLSLLLMACGAVLLILVSQ</sequence>
<keyword evidence="3" id="KW-1185">Reference proteome</keyword>
<keyword evidence="1" id="KW-1133">Transmembrane helix</keyword>
<dbReference type="Proteomes" id="UP001303532">
    <property type="component" value="Chromosome"/>
</dbReference>
<keyword evidence="1" id="KW-0812">Transmembrane</keyword>
<proteinExistence type="predicted"/>
<name>A0ABZ0KZN5_9BACL</name>
<dbReference type="EMBL" id="CP116341">
    <property type="protein sequence ID" value="WOV84379.1"/>
    <property type="molecule type" value="Genomic_DNA"/>
</dbReference>
<evidence type="ECO:0000256" key="1">
    <source>
        <dbReference type="SAM" id="Phobius"/>
    </source>
</evidence>
<gene>
    <name evidence="2" type="ORF">PGH26_00075</name>
</gene>
<feature type="transmembrane region" description="Helical" evidence="1">
    <location>
        <begin position="6"/>
        <end position="25"/>
    </location>
</feature>
<evidence type="ECO:0000313" key="3">
    <source>
        <dbReference type="Proteomes" id="UP001303532"/>
    </source>
</evidence>
<dbReference type="RefSeq" id="WP_323692036.1">
    <property type="nucleotide sequence ID" value="NZ_CP116341.1"/>
</dbReference>
<keyword evidence="1" id="KW-0472">Membrane</keyword>
<organism evidence="2 3">
    <name type="scientific">Sporosarcina jeotgali</name>
    <dbReference type="NCBI Taxonomy" id="3020056"/>
    <lineage>
        <taxon>Bacteria</taxon>
        <taxon>Bacillati</taxon>
        <taxon>Bacillota</taxon>
        <taxon>Bacilli</taxon>
        <taxon>Bacillales</taxon>
        <taxon>Caryophanaceae</taxon>
        <taxon>Sporosarcina</taxon>
    </lineage>
</organism>
<evidence type="ECO:0000313" key="2">
    <source>
        <dbReference type="EMBL" id="WOV84379.1"/>
    </source>
</evidence>
<accession>A0ABZ0KZN5</accession>